<dbReference type="GeneID" id="300930477"/>
<accession>A0A1H0N3A6</accession>
<proteinExistence type="predicted"/>
<sequence length="286" mass="32683">MSEQTRQYLLLDGAQIDNLLAQLYRLDEALSLHQLYQGTLYQDLADAGPVLVQLTHASKLEEHFAEHWRASAGIWLESDASTEELVEHLRSLVHASVQGVTVLLRYYDPRVMRHWLAELPHEERDHLLGPIQRTRLAPRNLDDEPIELQRQMSSPAARYADEPWLHLSDDTVERLNQAHLEAFDEQMLAHVDHFFPDCLAGQDAAARHAWAQHCRLSANAHGYSSADQMVQWANLCAVLGVSFPQAPAHQAYRQILDTAQLRPEQRLEHLALELQRQLLTDKEVIA</sequence>
<protein>
    <recommendedName>
        <fullName evidence="1">DUF4123 domain-containing protein</fullName>
    </recommendedName>
</protein>
<name>A0A1H0N3A6_9GAMM</name>
<evidence type="ECO:0000313" key="2">
    <source>
        <dbReference type="EMBL" id="SDO87168.1"/>
    </source>
</evidence>
<keyword evidence="3" id="KW-1185">Reference proteome</keyword>
<feature type="domain" description="DUF4123" evidence="1">
    <location>
        <begin position="8"/>
        <end position="125"/>
    </location>
</feature>
<gene>
    <name evidence="2" type="ORF">SAMN05216213_102236</name>
</gene>
<evidence type="ECO:0000313" key="3">
    <source>
        <dbReference type="Proteomes" id="UP000199460"/>
    </source>
</evidence>
<dbReference type="InterPro" id="IPR025391">
    <property type="entry name" value="DUF4123"/>
</dbReference>
<dbReference type="Proteomes" id="UP000199460">
    <property type="component" value="Unassembled WGS sequence"/>
</dbReference>
<dbReference type="EMBL" id="FNJJ01000002">
    <property type="protein sequence ID" value="SDO87168.1"/>
    <property type="molecule type" value="Genomic_DNA"/>
</dbReference>
<reference evidence="3" key="1">
    <citation type="submission" date="2016-10" db="EMBL/GenBank/DDBJ databases">
        <authorList>
            <person name="Varghese N."/>
            <person name="Submissions S."/>
        </authorList>
    </citation>
    <scope>NUCLEOTIDE SEQUENCE [LARGE SCALE GENOMIC DNA]</scope>
    <source>
        <strain evidence="3">JCM 18416</strain>
    </source>
</reference>
<dbReference type="OrthoDB" id="6878614at2"/>
<organism evidence="2 3">
    <name type="scientific">Ectopseudomonas guguanensis</name>
    <dbReference type="NCBI Taxonomy" id="1198456"/>
    <lineage>
        <taxon>Bacteria</taxon>
        <taxon>Pseudomonadati</taxon>
        <taxon>Pseudomonadota</taxon>
        <taxon>Gammaproteobacteria</taxon>
        <taxon>Pseudomonadales</taxon>
        <taxon>Pseudomonadaceae</taxon>
        <taxon>Ectopseudomonas</taxon>
    </lineage>
</organism>
<dbReference type="AlphaFoldDB" id="A0A1H0N3A6"/>
<dbReference type="RefSeq" id="WP_090427468.1">
    <property type="nucleotide sequence ID" value="NZ_FNJJ01000002.1"/>
</dbReference>
<dbReference type="Pfam" id="PF13503">
    <property type="entry name" value="DUF4123"/>
    <property type="match status" value="1"/>
</dbReference>
<evidence type="ECO:0000259" key="1">
    <source>
        <dbReference type="Pfam" id="PF13503"/>
    </source>
</evidence>